<evidence type="ECO:0000313" key="1">
    <source>
        <dbReference type="EMBL" id="RQT16817.1"/>
    </source>
</evidence>
<dbReference type="Proteomes" id="UP000269271">
    <property type="component" value="Unassembled WGS sequence"/>
</dbReference>
<reference evidence="1 2" key="1">
    <citation type="submission" date="2018-08" db="EMBL/GenBank/DDBJ databases">
        <title>Comparative analysis of Burkholderia isolates from Puerto Rico.</title>
        <authorList>
            <person name="Hall C."/>
            <person name="Sahl J."/>
            <person name="Wagner D."/>
        </authorList>
    </citation>
    <scope>NUCLEOTIDE SEQUENCE [LARGE SCALE GENOMIC DNA]</scope>
    <source>
        <strain evidence="1 2">Bp9001</strain>
    </source>
</reference>
<protein>
    <submittedName>
        <fullName evidence="1">Uncharacterized protein</fullName>
    </submittedName>
</protein>
<organism evidence="1 2">
    <name type="scientific">Burkholderia contaminans</name>
    <dbReference type="NCBI Taxonomy" id="488447"/>
    <lineage>
        <taxon>Bacteria</taxon>
        <taxon>Pseudomonadati</taxon>
        <taxon>Pseudomonadota</taxon>
        <taxon>Betaproteobacteria</taxon>
        <taxon>Burkholderiales</taxon>
        <taxon>Burkholderiaceae</taxon>
        <taxon>Burkholderia</taxon>
        <taxon>Burkholderia cepacia complex</taxon>
    </lineage>
</organism>
<dbReference type="EMBL" id="QTQX01000036">
    <property type="protein sequence ID" value="RQT16817.1"/>
    <property type="molecule type" value="Genomic_DNA"/>
</dbReference>
<comment type="caution">
    <text evidence="1">The sequence shown here is derived from an EMBL/GenBank/DDBJ whole genome shotgun (WGS) entry which is preliminary data.</text>
</comment>
<proteinExistence type="predicted"/>
<sequence length="316" mass="36305">METTVVLDLNILSKMNEVMSGKSSFETSGLKSMVTKFNSLPVTLSPGFALAEVDETYADALWNAWEAFLAKYCPRFVDTPNSTREKENHGRGRRFDALPEGDRYVQAITYLAIVTIHIIAASEQYRSPEERFSSYVDYMCTHADMLSAIEAEVARYCFFSVTDEGDKAFWNFARVIRENFMKPGRAEIRLEKALNSARDITYYRATAMHSNEDFDGRTQDTWLFTADDGLKNLARSIFFVPGFDGSDSKVVRIVRGPVQKKSSYWTYCDELFARVNTERTRVLVGAKEPEWHEGQFQKIFDCIKQQEDVLREMYAK</sequence>
<gene>
    <name evidence="1" type="ORF">DF037_36245</name>
</gene>
<evidence type="ECO:0000313" key="2">
    <source>
        <dbReference type="Proteomes" id="UP000269271"/>
    </source>
</evidence>
<name>A0A3N8PYS7_9BURK</name>
<accession>A0A3N8PYS7</accession>
<dbReference type="AlphaFoldDB" id="A0A3N8PYS7"/>